<dbReference type="InterPro" id="IPR036388">
    <property type="entry name" value="WH-like_DNA-bd_sf"/>
</dbReference>
<dbReference type="InterPro" id="IPR016032">
    <property type="entry name" value="Sig_transdc_resp-reg_C-effctor"/>
</dbReference>
<dbReference type="PANTHER" id="PTHR48111:SF58">
    <property type="entry name" value="TORCAD OPERON TRANSCRIPTIONAL REGULATORY PROTEIN TORR"/>
    <property type="match status" value="1"/>
</dbReference>
<feature type="domain" description="OmpR/PhoB-type" evidence="12">
    <location>
        <begin position="131"/>
        <end position="231"/>
    </location>
</feature>
<dbReference type="SMART" id="SM00862">
    <property type="entry name" value="Trans_reg_C"/>
    <property type="match status" value="1"/>
</dbReference>
<dbReference type="Gene3D" id="1.10.10.10">
    <property type="entry name" value="Winged helix-like DNA-binding domain superfamily/Winged helix DNA-binding domain"/>
    <property type="match status" value="1"/>
</dbReference>
<dbReference type="GO" id="GO:0000976">
    <property type="term" value="F:transcription cis-regulatory region binding"/>
    <property type="evidence" value="ECO:0007669"/>
    <property type="project" value="TreeGrafter"/>
</dbReference>
<evidence type="ECO:0000256" key="4">
    <source>
        <dbReference type="ARBA" id="ARBA00023012"/>
    </source>
</evidence>
<gene>
    <name evidence="13" type="ORF">FKG95_05925</name>
</gene>
<evidence type="ECO:0000256" key="8">
    <source>
        <dbReference type="ARBA" id="ARBA00067337"/>
    </source>
</evidence>
<dbReference type="Pfam" id="PF00072">
    <property type="entry name" value="Response_reg"/>
    <property type="match status" value="1"/>
</dbReference>
<dbReference type="PANTHER" id="PTHR48111">
    <property type="entry name" value="REGULATOR OF RPOS"/>
    <property type="match status" value="1"/>
</dbReference>
<accession>A0A545TX36</accession>
<dbReference type="AlphaFoldDB" id="A0A545TX36"/>
<evidence type="ECO:0000256" key="2">
    <source>
        <dbReference type="ARBA" id="ARBA00022490"/>
    </source>
</evidence>
<comment type="caution">
    <text evidence="13">The sequence shown here is derived from an EMBL/GenBank/DDBJ whole genome shotgun (WGS) entry which is preliminary data.</text>
</comment>
<dbReference type="GO" id="GO:0032993">
    <property type="term" value="C:protein-DNA complex"/>
    <property type="evidence" value="ECO:0007669"/>
    <property type="project" value="TreeGrafter"/>
</dbReference>
<dbReference type="SUPFAM" id="SSF46894">
    <property type="entry name" value="C-terminal effector domain of the bipartite response regulators"/>
    <property type="match status" value="1"/>
</dbReference>
<evidence type="ECO:0000256" key="1">
    <source>
        <dbReference type="ARBA" id="ARBA00004496"/>
    </source>
</evidence>
<reference evidence="13 14" key="1">
    <citation type="submission" date="2019-06" db="EMBL/GenBank/DDBJ databases">
        <title>Whole genome sequence for Rhodospirillaceae sp. R148.</title>
        <authorList>
            <person name="Wang G."/>
        </authorList>
    </citation>
    <scope>NUCLEOTIDE SEQUENCE [LARGE SCALE GENOMIC DNA]</scope>
    <source>
        <strain evidence="13 14">R148</strain>
    </source>
</reference>
<dbReference type="SMART" id="SM00448">
    <property type="entry name" value="REC"/>
    <property type="match status" value="1"/>
</dbReference>
<dbReference type="GO" id="GO:0005829">
    <property type="term" value="C:cytosol"/>
    <property type="evidence" value="ECO:0007669"/>
    <property type="project" value="TreeGrafter"/>
</dbReference>
<dbReference type="Gene3D" id="6.10.250.690">
    <property type="match status" value="1"/>
</dbReference>
<evidence type="ECO:0000259" key="12">
    <source>
        <dbReference type="PROSITE" id="PS51755"/>
    </source>
</evidence>
<dbReference type="InterPro" id="IPR011006">
    <property type="entry name" value="CheY-like_superfamily"/>
</dbReference>
<comment type="subcellular location">
    <subcellularLocation>
        <location evidence="1">Cytoplasm</location>
    </subcellularLocation>
</comment>
<dbReference type="FunFam" id="1.10.10.10:FF:000099">
    <property type="entry name" value="Two-component system response regulator TorR"/>
    <property type="match status" value="1"/>
</dbReference>
<evidence type="ECO:0000256" key="7">
    <source>
        <dbReference type="ARBA" id="ARBA00023163"/>
    </source>
</evidence>
<keyword evidence="5" id="KW-0805">Transcription regulation</keyword>
<dbReference type="RefSeq" id="WP_142895409.1">
    <property type="nucleotide sequence ID" value="NZ_ML660053.1"/>
</dbReference>
<dbReference type="EMBL" id="VHSH01000002">
    <property type="protein sequence ID" value="TQV81778.1"/>
    <property type="molecule type" value="Genomic_DNA"/>
</dbReference>
<evidence type="ECO:0000313" key="13">
    <source>
        <dbReference type="EMBL" id="TQV81778.1"/>
    </source>
</evidence>
<dbReference type="InterPro" id="IPR001867">
    <property type="entry name" value="OmpR/PhoB-type_DNA-bd"/>
</dbReference>
<evidence type="ECO:0000256" key="3">
    <source>
        <dbReference type="ARBA" id="ARBA00022553"/>
    </source>
</evidence>
<keyword evidence="14" id="KW-1185">Reference proteome</keyword>
<dbReference type="OrthoDB" id="9784252at2"/>
<protein>
    <recommendedName>
        <fullName evidence="8">Regulatory protein VirG</fullName>
    </recommendedName>
</protein>
<dbReference type="Proteomes" id="UP000315252">
    <property type="component" value="Unassembled WGS sequence"/>
</dbReference>
<dbReference type="GO" id="GO:0006355">
    <property type="term" value="P:regulation of DNA-templated transcription"/>
    <property type="evidence" value="ECO:0007669"/>
    <property type="project" value="InterPro"/>
</dbReference>
<evidence type="ECO:0000256" key="10">
    <source>
        <dbReference type="PROSITE-ProRule" id="PRU01091"/>
    </source>
</evidence>
<dbReference type="PROSITE" id="PS51755">
    <property type="entry name" value="OMPR_PHOB"/>
    <property type="match status" value="1"/>
</dbReference>
<organism evidence="13 14">
    <name type="scientific">Denitrobaculum tricleocarpae</name>
    <dbReference type="NCBI Taxonomy" id="2591009"/>
    <lineage>
        <taxon>Bacteria</taxon>
        <taxon>Pseudomonadati</taxon>
        <taxon>Pseudomonadota</taxon>
        <taxon>Alphaproteobacteria</taxon>
        <taxon>Rhodospirillales</taxon>
        <taxon>Rhodospirillaceae</taxon>
        <taxon>Denitrobaculum</taxon>
    </lineage>
</organism>
<dbReference type="InterPro" id="IPR001789">
    <property type="entry name" value="Sig_transdc_resp-reg_receiver"/>
</dbReference>
<dbReference type="CDD" id="cd00383">
    <property type="entry name" value="trans_reg_C"/>
    <property type="match status" value="1"/>
</dbReference>
<dbReference type="SUPFAM" id="SSF52172">
    <property type="entry name" value="CheY-like"/>
    <property type="match status" value="1"/>
</dbReference>
<keyword evidence="6 10" id="KW-0238">DNA-binding</keyword>
<dbReference type="PROSITE" id="PS50110">
    <property type="entry name" value="RESPONSE_REGULATORY"/>
    <property type="match status" value="1"/>
</dbReference>
<feature type="domain" description="Response regulatory" evidence="11">
    <location>
        <begin position="5"/>
        <end position="118"/>
    </location>
</feature>
<evidence type="ECO:0000256" key="6">
    <source>
        <dbReference type="ARBA" id="ARBA00023125"/>
    </source>
</evidence>
<sequence length="241" mass="27076">MNTPHVVIVEDEPVTRQTVASYFRKVGYRVSEAEDGAGLWRAMDSAVVDLILLDIMLPGEDGLSLLRRLPQSCDPAVILVTGKTEDVDRIVGLELGANDYVTKPFNPRELLARAKNLIKLTRAARQVRSSETTYFFDGWSFSTASRRLTSPSGEDVPLTRGEYELLSTLISNAGRVLTRDNLLDHVSNRDWEPYDRTIDVLVGRLRRKIESDPKHPKRLITVHGIGYVFTGSHLDRNNQTS</sequence>
<evidence type="ECO:0000256" key="5">
    <source>
        <dbReference type="ARBA" id="ARBA00023015"/>
    </source>
</evidence>
<dbReference type="InterPro" id="IPR039420">
    <property type="entry name" value="WalR-like"/>
</dbReference>
<keyword evidence="4" id="KW-0902">Two-component regulatory system</keyword>
<evidence type="ECO:0000259" key="11">
    <source>
        <dbReference type="PROSITE" id="PS50110"/>
    </source>
</evidence>
<feature type="modified residue" description="4-aspartylphosphate" evidence="9">
    <location>
        <position position="54"/>
    </location>
</feature>
<proteinExistence type="predicted"/>
<dbReference type="GO" id="GO:0000156">
    <property type="term" value="F:phosphorelay response regulator activity"/>
    <property type="evidence" value="ECO:0007669"/>
    <property type="project" value="TreeGrafter"/>
</dbReference>
<dbReference type="Pfam" id="PF00486">
    <property type="entry name" value="Trans_reg_C"/>
    <property type="match status" value="1"/>
</dbReference>
<keyword evidence="3 9" id="KW-0597">Phosphoprotein</keyword>
<name>A0A545TX36_9PROT</name>
<keyword evidence="2" id="KW-0963">Cytoplasm</keyword>
<keyword evidence="7" id="KW-0804">Transcription</keyword>
<evidence type="ECO:0000313" key="14">
    <source>
        <dbReference type="Proteomes" id="UP000315252"/>
    </source>
</evidence>
<dbReference type="Gene3D" id="3.40.50.2300">
    <property type="match status" value="1"/>
</dbReference>
<evidence type="ECO:0000256" key="9">
    <source>
        <dbReference type="PROSITE-ProRule" id="PRU00169"/>
    </source>
</evidence>
<feature type="DNA-binding region" description="OmpR/PhoB-type" evidence="10">
    <location>
        <begin position="131"/>
        <end position="231"/>
    </location>
</feature>